<organism evidence="1 2">
    <name type="scientific">Paracoccus yeei</name>
    <dbReference type="NCBI Taxonomy" id="147645"/>
    <lineage>
        <taxon>Bacteria</taxon>
        <taxon>Pseudomonadati</taxon>
        <taxon>Pseudomonadota</taxon>
        <taxon>Alphaproteobacteria</taxon>
        <taxon>Rhodobacterales</taxon>
        <taxon>Paracoccaceae</taxon>
        <taxon>Paracoccus</taxon>
    </lineage>
</organism>
<keyword evidence="1" id="KW-0614">Plasmid</keyword>
<dbReference type="RefSeq" id="WP_120445318.1">
    <property type="nucleotide sequence ID" value="NZ_CP031084.1"/>
</dbReference>
<accession>A0A386UV54</accession>
<dbReference type="EMBL" id="CP031084">
    <property type="protein sequence ID" value="AYF04198.1"/>
    <property type="molecule type" value="Genomic_DNA"/>
</dbReference>
<dbReference type="Proteomes" id="UP000272010">
    <property type="component" value="Plasmid pYEE6"/>
</dbReference>
<geneLocation type="plasmid" evidence="2">
    <name>pyee6</name>
</geneLocation>
<gene>
    <name evidence="1" type="ORF">PY32053_04712</name>
</gene>
<dbReference type="AlphaFoldDB" id="A0A386UV54"/>
<sequence>MAELRNPAAAPTPQDEMLEALVSVTAENTTTLIDVQRQAAATAASVKDARTYMATVVKNTDWETNGKKIAAILDKALLQDRAALHAVSEAAREMRGTSIEITHRAGDAAVAQKDASKAFHSAAERLLRVMEVHQQGRWRRMGTMALIGALCGAVGFFAREPATKFQHLWDAGSALRQDAAHRDCKTLGGETLPSGERLACVIWQDTAQ</sequence>
<protein>
    <submittedName>
        <fullName evidence="1">Uncharacterized protein</fullName>
    </submittedName>
</protein>
<reference evidence="2" key="1">
    <citation type="submission" date="2018-07" db="EMBL/GenBank/DDBJ databases">
        <title>Genome Structure of the Opportunistic Pathogen Paracoccus yeei (Alphaproteobacteria) and Identification of Putative Virulence Factors.</title>
        <authorList>
            <person name="Lasek R."/>
            <person name="Szuplewska M."/>
            <person name="Mitura M."/>
            <person name="Decewicz P."/>
            <person name="Chmielowska C."/>
            <person name="Pawlot A."/>
            <person name="Sentkowska D."/>
            <person name="Czarnecki J."/>
            <person name="Bartosik D."/>
        </authorList>
    </citation>
    <scope>NUCLEOTIDE SEQUENCE [LARGE SCALE GENOMIC DNA]</scope>
    <source>
        <strain evidence="2">CCUG 32053</strain>
        <plasmid evidence="2">pyee6</plasmid>
    </source>
</reference>
<evidence type="ECO:0000313" key="1">
    <source>
        <dbReference type="EMBL" id="AYF04198.1"/>
    </source>
</evidence>
<proteinExistence type="predicted"/>
<name>A0A386UV54_9RHOB</name>
<evidence type="ECO:0000313" key="2">
    <source>
        <dbReference type="Proteomes" id="UP000272010"/>
    </source>
</evidence>